<name>A0A0F8Y3I7_9ZZZZ</name>
<dbReference type="AlphaFoldDB" id="A0A0F8Y3I7"/>
<comment type="caution">
    <text evidence="1">The sequence shown here is derived from an EMBL/GenBank/DDBJ whole genome shotgun (WGS) entry which is preliminary data.</text>
</comment>
<evidence type="ECO:0000313" key="1">
    <source>
        <dbReference type="EMBL" id="KKK68160.1"/>
    </source>
</evidence>
<sequence>DFYIGEIWIENKVKEDYSKGSNFIILIPEI</sequence>
<organism evidence="1">
    <name type="scientific">marine sediment metagenome</name>
    <dbReference type="NCBI Taxonomy" id="412755"/>
    <lineage>
        <taxon>unclassified sequences</taxon>
        <taxon>metagenomes</taxon>
        <taxon>ecological metagenomes</taxon>
    </lineage>
</organism>
<feature type="non-terminal residue" evidence="1">
    <location>
        <position position="1"/>
    </location>
</feature>
<proteinExistence type="predicted"/>
<protein>
    <submittedName>
        <fullName evidence="1">Uncharacterized protein</fullName>
    </submittedName>
</protein>
<dbReference type="EMBL" id="LAZR01059265">
    <property type="protein sequence ID" value="KKK68160.1"/>
    <property type="molecule type" value="Genomic_DNA"/>
</dbReference>
<reference evidence="1" key="1">
    <citation type="journal article" date="2015" name="Nature">
        <title>Complex archaea that bridge the gap between prokaryotes and eukaryotes.</title>
        <authorList>
            <person name="Spang A."/>
            <person name="Saw J.H."/>
            <person name="Jorgensen S.L."/>
            <person name="Zaremba-Niedzwiedzka K."/>
            <person name="Martijn J."/>
            <person name="Lind A.E."/>
            <person name="van Eijk R."/>
            <person name="Schleper C."/>
            <person name="Guy L."/>
            <person name="Ettema T.J."/>
        </authorList>
    </citation>
    <scope>NUCLEOTIDE SEQUENCE</scope>
</reference>
<gene>
    <name evidence="1" type="ORF">LCGC14_2946870</name>
</gene>
<accession>A0A0F8Y3I7</accession>